<reference evidence="3" key="1">
    <citation type="journal article" date="2019" name="Int. J. Syst. Evol. Microbiol.">
        <title>The Global Catalogue of Microorganisms (GCM) 10K type strain sequencing project: providing services to taxonomists for standard genome sequencing and annotation.</title>
        <authorList>
            <consortium name="The Broad Institute Genomics Platform"/>
            <consortium name="The Broad Institute Genome Sequencing Center for Infectious Disease"/>
            <person name="Wu L."/>
            <person name="Ma J."/>
        </authorList>
    </citation>
    <scope>NUCLEOTIDE SEQUENCE [LARGE SCALE GENOMIC DNA]</scope>
    <source>
        <strain evidence="3">CCUG 57113</strain>
    </source>
</reference>
<evidence type="ECO:0000259" key="1">
    <source>
        <dbReference type="Pfam" id="PF12146"/>
    </source>
</evidence>
<dbReference type="InterPro" id="IPR051044">
    <property type="entry name" value="MAG_DAG_Lipase"/>
</dbReference>
<gene>
    <name evidence="2" type="ORF">ACFPPD_26680</name>
</gene>
<dbReference type="EMBL" id="JBHSMH010000120">
    <property type="protein sequence ID" value="MFC5472275.1"/>
    <property type="molecule type" value="Genomic_DNA"/>
</dbReference>
<dbReference type="InterPro" id="IPR029058">
    <property type="entry name" value="AB_hydrolase_fold"/>
</dbReference>
<evidence type="ECO:0000313" key="3">
    <source>
        <dbReference type="Proteomes" id="UP001596105"/>
    </source>
</evidence>
<sequence>MGFSEKEWRCADGTTMYACEWLPEGGKGDVPAVIGIVHGMGEHMGRYVHVAEMLNASGYAVLGFDQRGHGNTAGKRGHVPQYADLLEGVDKLLAEARSRFPGVPLFLYGHSMGGNVTLNYLLRCKPDIAGAIVSGPWLKLAFKPPSLQAVIGKVIEKIYPSYTNNRPINAANLTTDPVMVERYVTDKLGHGNITARFFFGVQAAGLWALEHASELAVPTLLMHGGDDKVTSLPASKRFAESAPPKLVTWIDWPGYKHEIHNETGREDVFEAVRGWLADRLPARAEPANANADEESAV</sequence>
<name>A0ABW0M2C5_9BACL</name>
<keyword evidence="2" id="KW-0378">Hydrolase</keyword>
<evidence type="ECO:0000313" key="2">
    <source>
        <dbReference type="EMBL" id="MFC5472275.1"/>
    </source>
</evidence>
<protein>
    <submittedName>
        <fullName evidence="2">Alpha/beta hydrolase</fullName>
    </submittedName>
</protein>
<dbReference type="InterPro" id="IPR022742">
    <property type="entry name" value="Hydrolase_4"/>
</dbReference>
<accession>A0ABW0M2C5</accession>
<dbReference type="Proteomes" id="UP001596105">
    <property type="component" value="Unassembled WGS sequence"/>
</dbReference>
<dbReference type="Pfam" id="PF12146">
    <property type="entry name" value="Hydrolase_4"/>
    <property type="match status" value="1"/>
</dbReference>
<keyword evidence="3" id="KW-1185">Reference proteome</keyword>
<comment type="caution">
    <text evidence="2">The sequence shown here is derived from an EMBL/GenBank/DDBJ whole genome shotgun (WGS) entry which is preliminary data.</text>
</comment>
<feature type="domain" description="Serine aminopeptidase S33" evidence="1">
    <location>
        <begin position="31"/>
        <end position="263"/>
    </location>
</feature>
<proteinExistence type="predicted"/>
<dbReference type="SUPFAM" id="SSF53474">
    <property type="entry name" value="alpha/beta-Hydrolases"/>
    <property type="match status" value="1"/>
</dbReference>
<dbReference type="GO" id="GO:0016787">
    <property type="term" value="F:hydrolase activity"/>
    <property type="evidence" value="ECO:0007669"/>
    <property type="project" value="UniProtKB-KW"/>
</dbReference>
<dbReference type="PANTHER" id="PTHR11614">
    <property type="entry name" value="PHOSPHOLIPASE-RELATED"/>
    <property type="match status" value="1"/>
</dbReference>
<dbReference type="InterPro" id="IPR000073">
    <property type="entry name" value="AB_hydrolase_1"/>
</dbReference>
<dbReference type="Gene3D" id="3.40.50.1820">
    <property type="entry name" value="alpha/beta hydrolase"/>
    <property type="match status" value="1"/>
</dbReference>
<dbReference type="PRINTS" id="PR00111">
    <property type="entry name" value="ABHYDROLASE"/>
</dbReference>
<dbReference type="RefSeq" id="WP_209749806.1">
    <property type="nucleotide sequence ID" value="NZ_JBHSMH010000120.1"/>
</dbReference>
<organism evidence="2 3">
    <name type="scientific">Cohnella suwonensis</name>
    <dbReference type="NCBI Taxonomy" id="696072"/>
    <lineage>
        <taxon>Bacteria</taxon>
        <taxon>Bacillati</taxon>
        <taxon>Bacillota</taxon>
        <taxon>Bacilli</taxon>
        <taxon>Bacillales</taxon>
        <taxon>Paenibacillaceae</taxon>
        <taxon>Cohnella</taxon>
    </lineage>
</organism>